<accession>A0A2V0P604</accession>
<keyword evidence="13" id="KW-1185">Reference proteome</keyword>
<feature type="region of interest" description="Disordered" evidence="11">
    <location>
        <begin position="29"/>
        <end position="73"/>
    </location>
</feature>
<dbReference type="PROSITE" id="PS50920">
    <property type="entry name" value="SOLCAR"/>
    <property type="match status" value="3"/>
</dbReference>
<proteinExistence type="inferred from homology"/>
<feature type="repeat" description="Solcar" evidence="9">
    <location>
        <begin position="188"/>
        <end position="272"/>
    </location>
</feature>
<evidence type="ECO:0000256" key="6">
    <source>
        <dbReference type="ARBA" id="ARBA00022989"/>
    </source>
</evidence>
<dbReference type="SUPFAM" id="SSF103506">
    <property type="entry name" value="Mitochondrial carrier"/>
    <property type="match status" value="1"/>
</dbReference>
<dbReference type="GO" id="GO:0048250">
    <property type="term" value="P:iron import into the mitochondrion"/>
    <property type="evidence" value="ECO:0007669"/>
    <property type="project" value="TreeGrafter"/>
</dbReference>
<dbReference type="FunFam" id="1.50.40.10:FF:000308">
    <property type="entry name" value="Mitochondrial substrate carrier family protein"/>
    <property type="match status" value="1"/>
</dbReference>
<dbReference type="Gene3D" id="1.50.40.10">
    <property type="entry name" value="Mitochondrial carrier domain"/>
    <property type="match status" value="2"/>
</dbReference>
<dbReference type="STRING" id="307507.A0A2V0P604"/>
<evidence type="ECO:0000256" key="5">
    <source>
        <dbReference type="ARBA" id="ARBA00022737"/>
    </source>
</evidence>
<dbReference type="PANTHER" id="PTHR45758:SF4">
    <property type="entry name" value="MITOFERRIN-1"/>
    <property type="match status" value="1"/>
</dbReference>
<reference evidence="12 13" key="1">
    <citation type="journal article" date="2018" name="Sci. Rep.">
        <title>Raphidocelis subcapitata (=Pseudokirchneriella subcapitata) provides an insight into genome evolution and environmental adaptations in the Sphaeropleales.</title>
        <authorList>
            <person name="Suzuki S."/>
            <person name="Yamaguchi H."/>
            <person name="Nakajima N."/>
            <person name="Kawachi M."/>
        </authorList>
    </citation>
    <scope>NUCLEOTIDE SEQUENCE [LARGE SCALE GENOMIC DNA]</scope>
    <source>
        <strain evidence="12 13">NIES-35</strain>
    </source>
</reference>
<evidence type="ECO:0000256" key="4">
    <source>
        <dbReference type="ARBA" id="ARBA00022692"/>
    </source>
</evidence>
<dbReference type="OrthoDB" id="276989at2759"/>
<keyword evidence="7" id="KW-0496">Mitochondrion</keyword>
<evidence type="ECO:0000256" key="10">
    <source>
        <dbReference type="RuleBase" id="RU000488"/>
    </source>
</evidence>
<evidence type="ECO:0000256" key="3">
    <source>
        <dbReference type="ARBA" id="ARBA00022448"/>
    </source>
</evidence>
<name>A0A2V0P604_9CHLO</name>
<dbReference type="Pfam" id="PF00153">
    <property type="entry name" value="Mito_carr"/>
    <property type="match status" value="3"/>
</dbReference>
<dbReference type="InParanoid" id="A0A2V0P604"/>
<comment type="similarity">
    <text evidence="2 10">Belongs to the mitochondrial carrier (TC 2.A.29) family.</text>
</comment>
<comment type="caution">
    <text evidence="12">The sequence shown here is derived from an EMBL/GenBank/DDBJ whole genome shotgun (WGS) entry which is preliminary data.</text>
</comment>
<organism evidence="12 13">
    <name type="scientific">Raphidocelis subcapitata</name>
    <dbReference type="NCBI Taxonomy" id="307507"/>
    <lineage>
        <taxon>Eukaryota</taxon>
        <taxon>Viridiplantae</taxon>
        <taxon>Chlorophyta</taxon>
        <taxon>core chlorophytes</taxon>
        <taxon>Chlorophyceae</taxon>
        <taxon>CS clade</taxon>
        <taxon>Sphaeropleales</taxon>
        <taxon>Selenastraceae</taxon>
        <taxon>Raphidocelis</taxon>
    </lineage>
</organism>
<dbReference type="Proteomes" id="UP000247498">
    <property type="component" value="Unassembled WGS sequence"/>
</dbReference>
<dbReference type="EMBL" id="BDRX01000062">
    <property type="protein sequence ID" value="GBF95304.1"/>
    <property type="molecule type" value="Genomic_DNA"/>
</dbReference>
<comment type="subcellular location">
    <subcellularLocation>
        <location evidence="1">Mitochondrion membrane</location>
        <topology evidence="1">Multi-pass membrane protein</topology>
    </subcellularLocation>
</comment>
<keyword evidence="6" id="KW-1133">Transmembrane helix</keyword>
<feature type="compositionally biased region" description="Pro residues" evidence="11">
    <location>
        <begin position="38"/>
        <end position="49"/>
    </location>
</feature>
<evidence type="ECO:0000313" key="13">
    <source>
        <dbReference type="Proteomes" id="UP000247498"/>
    </source>
</evidence>
<dbReference type="InterPro" id="IPR023395">
    <property type="entry name" value="MCP_dom_sf"/>
</dbReference>
<dbReference type="PRINTS" id="PR00926">
    <property type="entry name" value="MITOCARRIER"/>
</dbReference>
<dbReference type="AlphaFoldDB" id="A0A2V0P604"/>
<feature type="repeat" description="Solcar" evidence="9">
    <location>
        <begin position="92"/>
        <end position="180"/>
    </location>
</feature>
<feature type="repeat" description="Solcar" evidence="9">
    <location>
        <begin position="282"/>
        <end position="372"/>
    </location>
</feature>
<keyword evidence="8 9" id="KW-0472">Membrane</keyword>
<keyword evidence="3 10" id="KW-0813">Transport</keyword>
<dbReference type="GO" id="GO:0031966">
    <property type="term" value="C:mitochondrial membrane"/>
    <property type="evidence" value="ECO:0007669"/>
    <property type="project" value="UniProtKB-SubCell"/>
</dbReference>
<dbReference type="FunCoup" id="A0A2V0P604">
    <property type="interactions" value="1571"/>
</dbReference>
<keyword evidence="5" id="KW-0677">Repeat</keyword>
<evidence type="ECO:0000256" key="9">
    <source>
        <dbReference type="PROSITE-ProRule" id="PRU00282"/>
    </source>
</evidence>
<dbReference type="InterPro" id="IPR018108">
    <property type="entry name" value="MCP_transmembrane"/>
</dbReference>
<keyword evidence="4 9" id="KW-0812">Transmembrane</keyword>
<dbReference type="PANTHER" id="PTHR45758">
    <property type="entry name" value="MITOFERRIN-1-RELATED"/>
    <property type="match status" value="1"/>
</dbReference>
<evidence type="ECO:0000256" key="1">
    <source>
        <dbReference type="ARBA" id="ARBA00004225"/>
    </source>
</evidence>
<dbReference type="GO" id="GO:0015093">
    <property type="term" value="F:ferrous iron transmembrane transporter activity"/>
    <property type="evidence" value="ECO:0007669"/>
    <property type="project" value="TreeGrafter"/>
</dbReference>
<evidence type="ECO:0000256" key="2">
    <source>
        <dbReference type="ARBA" id="ARBA00006375"/>
    </source>
</evidence>
<evidence type="ECO:0000256" key="8">
    <source>
        <dbReference type="ARBA" id="ARBA00023136"/>
    </source>
</evidence>
<gene>
    <name evidence="12" type="ORF">Rsub_08335</name>
</gene>
<dbReference type="InterPro" id="IPR002067">
    <property type="entry name" value="MCP"/>
</dbReference>
<evidence type="ECO:0000256" key="7">
    <source>
        <dbReference type="ARBA" id="ARBA00023128"/>
    </source>
</evidence>
<protein>
    <submittedName>
        <fullName evidence="12">Mitochondrial carrier protein</fullName>
    </submittedName>
</protein>
<evidence type="ECO:0000313" key="12">
    <source>
        <dbReference type="EMBL" id="GBF95304.1"/>
    </source>
</evidence>
<evidence type="ECO:0000256" key="11">
    <source>
        <dbReference type="SAM" id="MobiDB-lite"/>
    </source>
</evidence>
<sequence length="378" mass="39148">MSDGRKEPSDLLSRGHTAASVLESPAAAFGAAAAARLSPPPASPNPGPRPRAAAAAPPPPAQQQGMAAADVGRQAGAVHVPDSEPSTSYDGLTFVSHMIAGSVAGIIEHTAMYPVDTIKTRMQALSHPGQRLHSSTLQALRAVLRREGVGGLYRGVTAVAGGAGPAHALYFASYEAAKRALGGDAEGHHPLAAAAAGAAATLVNDAAMTPVDVVKQRLQVAHSPYSGPLDCVRQVVRQEGTGALFRSYRTTIVMNIPYTAVHFSVYESAKKLLLGDDAAAEEGLREQVIAGGLAGGTASALTTPLDVVKTRLQTEGVHSPRRYGTTAVLPVLRRIVREEGAGALWRGIGPRVLFHAPAAAVCWGSYETMKTLLAGEHQ</sequence>